<reference evidence="1" key="2">
    <citation type="journal article" date="2019" name="PLoS ONE">
        <title>Identification and characterization of putative Aeromonas spp. T3SS effectors.</title>
        <authorList>
            <person name="Rangel L.T."/>
            <person name="Marden J."/>
            <person name="Colston S."/>
            <person name="Setubal J.C."/>
            <person name="Graf J."/>
            <person name="Gogarten J.P."/>
        </authorList>
    </citation>
    <scope>NUCLEOTIDE SEQUENCE</scope>
    <source>
        <strain evidence="1">BAQ071013-135</strain>
    </source>
</reference>
<evidence type="ECO:0000313" key="1">
    <source>
        <dbReference type="EMBL" id="TND51871.1"/>
    </source>
</evidence>
<reference evidence="1" key="1">
    <citation type="submission" date="2017-10" db="EMBL/GenBank/DDBJ databases">
        <authorList>
            <person name="Colston S.M."/>
            <person name="Graf J."/>
        </authorList>
    </citation>
    <scope>NUCLEOTIDE SEQUENCE</scope>
    <source>
        <strain evidence="1">BAQ071013-135</strain>
    </source>
</reference>
<gene>
    <name evidence="1" type="ORF">CF123_18555</name>
</gene>
<protein>
    <submittedName>
        <fullName evidence="1">Uncharacterized protein</fullName>
    </submittedName>
</protein>
<proteinExistence type="predicted"/>
<dbReference type="Proteomes" id="UP000796104">
    <property type="component" value="Unassembled WGS sequence"/>
</dbReference>
<dbReference type="RefSeq" id="WP_139495318.1">
    <property type="nucleotide sequence ID" value="NZ_AP027934.1"/>
</dbReference>
<dbReference type="EMBL" id="PDXJ01000026">
    <property type="protein sequence ID" value="TND51871.1"/>
    <property type="molecule type" value="Genomic_DNA"/>
</dbReference>
<comment type="caution">
    <text evidence="1">The sequence shown here is derived from an EMBL/GenBank/DDBJ whole genome shotgun (WGS) entry which is preliminary data.</text>
</comment>
<name>A0AAX2UNN0_AERVE</name>
<accession>A0AAX2UNN0</accession>
<sequence length="79" mass="8946">MPTNKDRAAWAETALEAFMSQVYIGPEKSLARLHPGDHRDMIGDLITDLLHYATEQGFDPQEILAGAQSLYEQERLEDE</sequence>
<dbReference type="AlphaFoldDB" id="A0AAX2UNN0"/>
<organism evidence="1 2">
    <name type="scientific">Aeromonas veronii</name>
    <dbReference type="NCBI Taxonomy" id="654"/>
    <lineage>
        <taxon>Bacteria</taxon>
        <taxon>Pseudomonadati</taxon>
        <taxon>Pseudomonadota</taxon>
        <taxon>Gammaproteobacteria</taxon>
        <taxon>Aeromonadales</taxon>
        <taxon>Aeromonadaceae</taxon>
        <taxon>Aeromonas</taxon>
    </lineage>
</organism>
<evidence type="ECO:0000313" key="2">
    <source>
        <dbReference type="Proteomes" id="UP000796104"/>
    </source>
</evidence>